<name>A0A840QV23_9BACI</name>
<dbReference type="AlphaFoldDB" id="A0A840QV23"/>
<keyword evidence="2" id="KW-1185">Reference proteome</keyword>
<dbReference type="Proteomes" id="UP000551878">
    <property type="component" value="Unassembled WGS sequence"/>
</dbReference>
<comment type="caution">
    <text evidence="1">The sequence shown here is derived from an EMBL/GenBank/DDBJ whole genome shotgun (WGS) entry which is preliminary data.</text>
</comment>
<proteinExistence type="predicted"/>
<organism evidence="1 2">
    <name type="scientific">Texcoconibacillus texcoconensis</name>
    <dbReference type="NCBI Taxonomy" id="1095777"/>
    <lineage>
        <taxon>Bacteria</taxon>
        <taxon>Bacillati</taxon>
        <taxon>Bacillota</taxon>
        <taxon>Bacilli</taxon>
        <taxon>Bacillales</taxon>
        <taxon>Bacillaceae</taxon>
        <taxon>Texcoconibacillus</taxon>
    </lineage>
</organism>
<reference evidence="1 2" key="1">
    <citation type="submission" date="2020-08" db="EMBL/GenBank/DDBJ databases">
        <title>Genomic Encyclopedia of Type Strains, Phase IV (KMG-IV): sequencing the most valuable type-strain genomes for metagenomic binning, comparative biology and taxonomic classification.</title>
        <authorList>
            <person name="Goeker M."/>
        </authorList>
    </citation>
    <scope>NUCLEOTIDE SEQUENCE [LARGE SCALE GENOMIC DNA]</scope>
    <source>
        <strain evidence="1 2">DSM 24696</strain>
    </source>
</reference>
<accession>A0A840QV23</accession>
<gene>
    <name evidence="1" type="ORF">HNQ41_003351</name>
</gene>
<evidence type="ECO:0000313" key="2">
    <source>
        <dbReference type="Proteomes" id="UP000551878"/>
    </source>
</evidence>
<evidence type="ECO:0000313" key="1">
    <source>
        <dbReference type="EMBL" id="MBB5175119.1"/>
    </source>
</evidence>
<protein>
    <submittedName>
        <fullName evidence="1">Uncharacterized protein</fullName>
    </submittedName>
</protein>
<dbReference type="EMBL" id="JACHHB010000028">
    <property type="protein sequence ID" value="MBB5175119.1"/>
    <property type="molecule type" value="Genomic_DNA"/>
</dbReference>
<sequence length="48" mass="5494">MLLFLELGRFRLGEADFQEGRSIIRSGETFFCTDWGRSPNTLAVDDIL</sequence>